<proteinExistence type="predicted"/>
<sequence>MTRPTTRTPIATALAKPTPLLTAPLSAGAGATPDGVAIDGEDPDFVNYLFILLIKVISRNHGKTIVRERKMYQITIFPFLTQVA</sequence>
<dbReference type="Gramene" id="KCW63267">
    <property type="protein sequence ID" value="KCW63267"/>
    <property type="gene ID" value="EUGRSUZ_G00891"/>
</dbReference>
<dbReference type="InParanoid" id="A0A059BAL4"/>
<evidence type="ECO:0000313" key="1">
    <source>
        <dbReference type="EMBL" id="KCW63267.1"/>
    </source>
</evidence>
<protein>
    <submittedName>
        <fullName evidence="1">Uncharacterized protein</fullName>
    </submittedName>
</protein>
<organism evidence="1">
    <name type="scientific">Eucalyptus grandis</name>
    <name type="common">Flooded gum</name>
    <dbReference type="NCBI Taxonomy" id="71139"/>
    <lineage>
        <taxon>Eukaryota</taxon>
        <taxon>Viridiplantae</taxon>
        <taxon>Streptophyta</taxon>
        <taxon>Embryophyta</taxon>
        <taxon>Tracheophyta</taxon>
        <taxon>Spermatophyta</taxon>
        <taxon>Magnoliopsida</taxon>
        <taxon>eudicotyledons</taxon>
        <taxon>Gunneridae</taxon>
        <taxon>Pentapetalae</taxon>
        <taxon>rosids</taxon>
        <taxon>malvids</taxon>
        <taxon>Myrtales</taxon>
        <taxon>Myrtaceae</taxon>
        <taxon>Myrtoideae</taxon>
        <taxon>Eucalypteae</taxon>
        <taxon>Eucalyptus</taxon>
    </lineage>
</organism>
<reference evidence="1" key="1">
    <citation type="submission" date="2013-07" db="EMBL/GenBank/DDBJ databases">
        <title>The genome of Eucalyptus grandis.</title>
        <authorList>
            <person name="Schmutz J."/>
            <person name="Hayes R."/>
            <person name="Myburg A."/>
            <person name="Tuskan G."/>
            <person name="Grattapaglia D."/>
            <person name="Rokhsar D.S."/>
        </authorList>
    </citation>
    <scope>NUCLEOTIDE SEQUENCE</scope>
    <source>
        <tissue evidence="1">Leaf extractions</tissue>
    </source>
</reference>
<name>A0A059BAL4_EUCGR</name>
<dbReference type="EMBL" id="KK198759">
    <property type="protein sequence ID" value="KCW63267.1"/>
    <property type="molecule type" value="Genomic_DNA"/>
</dbReference>
<gene>
    <name evidence="1" type="ORF">EUGRSUZ_G00891</name>
</gene>
<dbReference type="AlphaFoldDB" id="A0A059BAL4"/>
<accession>A0A059BAL4</accession>